<comment type="caution">
    <text evidence="5">The sequence shown here is derived from an EMBL/GenBank/DDBJ whole genome shotgun (WGS) entry which is preliminary data.</text>
</comment>
<name>A0A7W0C9T5_9BACT</name>
<reference evidence="5 6" key="1">
    <citation type="submission" date="2020-07" db="EMBL/GenBank/DDBJ databases">
        <title>Genomic Encyclopedia of Type Strains, Phase IV (KMG-IV): sequencing the most valuable type-strain genomes for metagenomic binning, comparative biology and taxonomic classification.</title>
        <authorList>
            <person name="Goeker M."/>
        </authorList>
    </citation>
    <scope>NUCLEOTIDE SEQUENCE [LARGE SCALE GENOMIC DNA]</scope>
    <source>
        <strain evidence="5 6">DSM 17721</strain>
    </source>
</reference>
<feature type="chain" id="PRO_5031495540" evidence="3">
    <location>
        <begin position="25"/>
        <end position="414"/>
    </location>
</feature>
<dbReference type="EMBL" id="JACDUS010000005">
    <property type="protein sequence ID" value="MBA2881727.1"/>
    <property type="molecule type" value="Genomic_DNA"/>
</dbReference>
<keyword evidence="6" id="KW-1185">Reference proteome</keyword>
<dbReference type="PANTHER" id="PTHR47235">
    <property type="entry name" value="BLR6548 PROTEIN"/>
    <property type="match status" value="1"/>
</dbReference>
<comment type="similarity">
    <text evidence="1">Belongs to the leucine-binding protein family.</text>
</comment>
<proteinExistence type="inferred from homology"/>
<evidence type="ECO:0000256" key="1">
    <source>
        <dbReference type="ARBA" id="ARBA00010062"/>
    </source>
</evidence>
<feature type="signal peptide" evidence="3">
    <location>
        <begin position="1"/>
        <end position="24"/>
    </location>
</feature>
<dbReference type="SUPFAM" id="SSF53822">
    <property type="entry name" value="Periplasmic binding protein-like I"/>
    <property type="match status" value="1"/>
</dbReference>
<dbReference type="Pfam" id="PF13458">
    <property type="entry name" value="Peripla_BP_6"/>
    <property type="match status" value="1"/>
</dbReference>
<dbReference type="Gene3D" id="3.40.50.2300">
    <property type="match status" value="2"/>
</dbReference>
<dbReference type="RefSeq" id="WP_181551387.1">
    <property type="nucleotide sequence ID" value="NZ_JACDUS010000005.1"/>
</dbReference>
<protein>
    <submittedName>
        <fullName evidence="5">ABC-type branched-subunit amino acid transport system substrate-binding protein</fullName>
    </submittedName>
</protein>
<accession>A0A7W0C9T5</accession>
<evidence type="ECO:0000313" key="5">
    <source>
        <dbReference type="EMBL" id="MBA2881727.1"/>
    </source>
</evidence>
<evidence type="ECO:0000313" key="6">
    <source>
        <dbReference type="Proteomes" id="UP000525298"/>
    </source>
</evidence>
<dbReference type="Proteomes" id="UP000525298">
    <property type="component" value="Unassembled WGS sequence"/>
</dbReference>
<gene>
    <name evidence="5" type="ORF">HNR65_002058</name>
</gene>
<dbReference type="PANTHER" id="PTHR47235:SF1">
    <property type="entry name" value="BLR6548 PROTEIN"/>
    <property type="match status" value="1"/>
</dbReference>
<organism evidence="5 6">
    <name type="scientific">Desulfosalsimonas propionicica</name>
    <dbReference type="NCBI Taxonomy" id="332175"/>
    <lineage>
        <taxon>Bacteria</taxon>
        <taxon>Pseudomonadati</taxon>
        <taxon>Thermodesulfobacteriota</taxon>
        <taxon>Desulfobacteria</taxon>
        <taxon>Desulfobacterales</taxon>
        <taxon>Desulfosalsimonadaceae</taxon>
        <taxon>Desulfosalsimonas</taxon>
    </lineage>
</organism>
<dbReference type="CDD" id="cd06343">
    <property type="entry name" value="PBP1_ABC_ligand_binding-like"/>
    <property type="match status" value="1"/>
</dbReference>
<evidence type="ECO:0000256" key="3">
    <source>
        <dbReference type="SAM" id="SignalP"/>
    </source>
</evidence>
<sequence length="414" mass="45619">MKNTFLAVMMGALLMLGFVPTGHAEVGVTDTEIHIGQWSPQTGPAAPWGAVARGTDAYFKWINANGGIHGRKLIHHYFDDAYNPAKTIAGVKQLQEQTGMFAWVSGVGTACGLAVKDYLMERGIPWVGPSAGSRHWVTPPQKHLFNVYPLYLGDAQLLTEYAVTEMDKKRIAVVYQEDDYGKQGLEGAQHVLEQHSMELAAKVPVSISDTDMRPHTMKLRQAEADAVLVFVTPGHVARLLGTGKAMNFEPQWMSTTTCGDFPLMIAITKGLYEGVITASFGMAQPTGNVGGIEHINNPNHELMAKYKTEVYDAFAADDERWGYTFTTGIGLAEPLVEAIRRAGRDLTREKLVAELEKMENFQGLMGRITYGPYDPDDPLCRIGQQEIFLQQCTADGGSKILTDWQTTEFIPMSQ</sequence>
<dbReference type="AlphaFoldDB" id="A0A7W0C9T5"/>
<dbReference type="InterPro" id="IPR028082">
    <property type="entry name" value="Peripla_BP_I"/>
</dbReference>
<evidence type="ECO:0000256" key="2">
    <source>
        <dbReference type="ARBA" id="ARBA00022729"/>
    </source>
</evidence>
<evidence type="ECO:0000259" key="4">
    <source>
        <dbReference type="Pfam" id="PF13458"/>
    </source>
</evidence>
<keyword evidence="2 3" id="KW-0732">Signal</keyword>
<dbReference type="InterPro" id="IPR028081">
    <property type="entry name" value="Leu-bd"/>
</dbReference>
<feature type="domain" description="Leucine-binding protein" evidence="4">
    <location>
        <begin position="32"/>
        <end position="372"/>
    </location>
</feature>